<keyword evidence="1 2" id="KW-0694">RNA-binding</keyword>
<feature type="compositionally biased region" description="Basic residues" evidence="3">
    <location>
        <begin position="142"/>
        <end position="152"/>
    </location>
</feature>
<dbReference type="OrthoDB" id="340227at2759"/>
<dbReference type="PANTHER" id="PTHR22792">
    <property type="entry name" value="LUPUS LA PROTEIN-RELATED"/>
    <property type="match status" value="1"/>
</dbReference>
<evidence type="ECO:0000256" key="1">
    <source>
        <dbReference type="ARBA" id="ARBA00022884"/>
    </source>
</evidence>
<dbReference type="AlphaFoldDB" id="A0A8J5FG04"/>
<protein>
    <recommendedName>
        <fullName evidence="4">HTH La-type RNA-binding domain-containing protein</fullName>
    </recommendedName>
</protein>
<feature type="region of interest" description="Disordered" evidence="3">
    <location>
        <begin position="1"/>
        <end position="44"/>
    </location>
</feature>
<organism evidence="5 6">
    <name type="scientific">Zingiber officinale</name>
    <name type="common">Ginger</name>
    <name type="synonym">Amomum zingiber</name>
    <dbReference type="NCBI Taxonomy" id="94328"/>
    <lineage>
        <taxon>Eukaryota</taxon>
        <taxon>Viridiplantae</taxon>
        <taxon>Streptophyta</taxon>
        <taxon>Embryophyta</taxon>
        <taxon>Tracheophyta</taxon>
        <taxon>Spermatophyta</taxon>
        <taxon>Magnoliopsida</taxon>
        <taxon>Liliopsida</taxon>
        <taxon>Zingiberales</taxon>
        <taxon>Zingiberaceae</taxon>
        <taxon>Zingiber</taxon>
    </lineage>
</organism>
<dbReference type="SMART" id="SM00715">
    <property type="entry name" value="LA"/>
    <property type="match status" value="1"/>
</dbReference>
<dbReference type="InterPro" id="IPR045180">
    <property type="entry name" value="La_dom_prot"/>
</dbReference>
<comment type="caution">
    <text evidence="5">The sequence shown here is derived from an EMBL/GenBank/DDBJ whole genome shotgun (WGS) entry which is preliminary data.</text>
</comment>
<evidence type="ECO:0000313" key="5">
    <source>
        <dbReference type="EMBL" id="KAG6487017.1"/>
    </source>
</evidence>
<evidence type="ECO:0000256" key="3">
    <source>
        <dbReference type="SAM" id="MobiDB-lite"/>
    </source>
</evidence>
<dbReference type="Proteomes" id="UP000734854">
    <property type="component" value="Unassembled WGS sequence"/>
</dbReference>
<accession>A0A8J5FG04</accession>
<dbReference type="GO" id="GO:0003723">
    <property type="term" value="F:RNA binding"/>
    <property type="evidence" value="ECO:0007669"/>
    <property type="project" value="UniProtKB-UniRule"/>
</dbReference>
<dbReference type="InterPro" id="IPR006630">
    <property type="entry name" value="La_HTH"/>
</dbReference>
<keyword evidence="6" id="KW-1185">Reference proteome</keyword>
<evidence type="ECO:0000259" key="4">
    <source>
        <dbReference type="PROSITE" id="PS50961"/>
    </source>
</evidence>
<feature type="region of interest" description="Disordered" evidence="3">
    <location>
        <begin position="69"/>
        <end position="210"/>
    </location>
</feature>
<evidence type="ECO:0000256" key="2">
    <source>
        <dbReference type="PROSITE-ProRule" id="PRU00332"/>
    </source>
</evidence>
<dbReference type="PANTHER" id="PTHR22792:SF132">
    <property type="entry name" value="LA-RELATED PROTEIN 1"/>
    <property type="match status" value="1"/>
</dbReference>
<feature type="compositionally biased region" description="Polar residues" evidence="3">
    <location>
        <begin position="93"/>
        <end position="110"/>
    </location>
</feature>
<feature type="compositionally biased region" description="Polar residues" evidence="3">
    <location>
        <begin position="69"/>
        <end position="79"/>
    </location>
</feature>
<reference evidence="5 6" key="1">
    <citation type="submission" date="2020-08" db="EMBL/GenBank/DDBJ databases">
        <title>Plant Genome Project.</title>
        <authorList>
            <person name="Zhang R.-G."/>
        </authorList>
    </citation>
    <scope>NUCLEOTIDE SEQUENCE [LARGE SCALE GENOMIC DNA]</scope>
    <source>
        <tissue evidence="5">Rhizome</tissue>
    </source>
</reference>
<dbReference type="Pfam" id="PF05383">
    <property type="entry name" value="La"/>
    <property type="match status" value="1"/>
</dbReference>
<name>A0A8J5FG04_ZINOF</name>
<gene>
    <name evidence="5" type="ORF">ZIOFF_055598</name>
</gene>
<sequence>MSRSPDRYSPSASEAASSSPPAPPQEEASDRALGSTDGVNRGTSANAALLESAVSASSAPLRSTIDASQSKLYTNPSFNRNHDPFVRQKSHRNPNFSKRCTDASSSSPINHSPREAQHPTSPLDVPPVGLMHQTQSSSTYHRAGHSGSRRGNHGGGVGGTPPHHLRHGNRREHDRGGYGWMSSRGFNAREPQTPTPFLQQRGDPRPFIQPQLLQQPPSSPTMMPFFGIPPQFRHVMPQMGYEIPPVYYLPPPLPPPFESMPIITHQAPSVVPPAGFPSPADYQRFMLVKQIEYYFSPENLCKDHFLRQNMDDHGWVAVSLIASFNRVKQSTRDIPYILDALHGSTVVEVHGEKLRRRGDWMRWILPHSFNQYDSASSPRSPQPLHPDSVLSRFHAFGLHEDPSRHNGTG</sequence>
<dbReference type="CDD" id="cd07323">
    <property type="entry name" value="LAM"/>
    <property type="match status" value="1"/>
</dbReference>
<feature type="compositionally biased region" description="Low complexity" evidence="3">
    <location>
        <begin position="9"/>
        <end position="19"/>
    </location>
</feature>
<dbReference type="EMBL" id="JACMSC010000015">
    <property type="protein sequence ID" value="KAG6487017.1"/>
    <property type="molecule type" value="Genomic_DNA"/>
</dbReference>
<feature type="domain" description="HTH La-type RNA-binding" evidence="4">
    <location>
        <begin position="277"/>
        <end position="366"/>
    </location>
</feature>
<evidence type="ECO:0000313" key="6">
    <source>
        <dbReference type="Proteomes" id="UP000734854"/>
    </source>
</evidence>
<proteinExistence type="predicted"/>
<dbReference type="PROSITE" id="PS50961">
    <property type="entry name" value="HTH_LA"/>
    <property type="match status" value="1"/>
</dbReference>